<evidence type="ECO:0000256" key="2">
    <source>
        <dbReference type="ARBA" id="ARBA00010112"/>
    </source>
</evidence>
<dbReference type="WBParaSite" id="PDA_v2.g13453.t1">
    <property type="protein sequence ID" value="PDA_v2.g13453.t1"/>
    <property type="gene ID" value="PDA_v2.g13453"/>
</dbReference>
<keyword evidence="3" id="KW-0964">Secreted</keyword>
<feature type="chain" id="PRO_5036927286" evidence="5">
    <location>
        <begin position="20"/>
        <end position="145"/>
    </location>
</feature>
<comment type="subcellular location">
    <subcellularLocation>
        <location evidence="1">Secreted</location>
    </subcellularLocation>
</comment>
<dbReference type="Pfam" id="PF01060">
    <property type="entry name" value="TTR-52"/>
    <property type="match status" value="1"/>
</dbReference>
<evidence type="ECO:0000256" key="4">
    <source>
        <dbReference type="ARBA" id="ARBA00022729"/>
    </source>
</evidence>
<evidence type="ECO:0000256" key="3">
    <source>
        <dbReference type="ARBA" id="ARBA00022525"/>
    </source>
</evidence>
<dbReference type="Gene3D" id="2.60.40.3330">
    <property type="match status" value="1"/>
</dbReference>
<evidence type="ECO:0000256" key="1">
    <source>
        <dbReference type="ARBA" id="ARBA00004613"/>
    </source>
</evidence>
<dbReference type="GO" id="GO:0009986">
    <property type="term" value="C:cell surface"/>
    <property type="evidence" value="ECO:0007669"/>
    <property type="project" value="InterPro"/>
</dbReference>
<evidence type="ECO:0000256" key="5">
    <source>
        <dbReference type="SAM" id="SignalP"/>
    </source>
</evidence>
<keyword evidence="6" id="KW-1185">Reference proteome</keyword>
<organism evidence="6 7">
    <name type="scientific">Panagrolaimus davidi</name>
    <dbReference type="NCBI Taxonomy" id="227884"/>
    <lineage>
        <taxon>Eukaryota</taxon>
        <taxon>Metazoa</taxon>
        <taxon>Ecdysozoa</taxon>
        <taxon>Nematoda</taxon>
        <taxon>Chromadorea</taxon>
        <taxon>Rhabditida</taxon>
        <taxon>Tylenchina</taxon>
        <taxon>Panagrolaimomorpha</taxon>
        <taxon>Panagrolaimoidea</taxon>
        <taxon>Panagrolaimidae</taxon>
        <taxon>Panagrolaimus</taxon>
    </lineage>
</organism>
<protein>
    <submittedName>
        <fullName evidence="7">Uncharacterized protein</fullName>
    </submittedName>
</protein>
<dbReference type="Proteomes" id="UP000887578">
    <property type="component" value="Unplaced"/>
</dbReference>
<reference evidence="7" key="1">
    <citation type="submission" date="2022-11" db="UniProtKB">
        <authorList>
            <consortium name="WormBaseParasite"/>
        </authorList>
    </citation>
    <scope>IDENTIFICATION</scope>
</reference>
<dbReference type="AlphaFoldDB" id="A0A914PDD8"/>
<dbReference type="InterPro" id="IPR038479">
    <property type="entry name" value="Transthyretin-like_sf"/>
</dbReference>
<evidence type="ECO:0000313" key="7">
    <source>
        <dbReference type="WBParaSite" id="PDA_v2.g13453.t1"/>
    </source>
</evidence>
<evidence type="ECO:0000313" key="6">
    <source>
        <dbReference type="Proteomes" id="UP000887578"/>
    </source>
</evidence>
<keyword evidence="4 5" id="KW-0732">Signal</keyword>
<dbReference type="PANTHER" id="PTHR21700">
    <property type="entry name" value="TRANSTHYRETIN-LIKE FAMILY PROTEIN-RELATED"/>
    <property type="match status" value="1"/>
</dbReference>
<feature type="signal peptide" evidence="5">
    <location>
        <begin position="1"/>
        <end position="19"/>
    </location>
</feature>
<comment type="similarity">
    <text evidence="2">Belongs to the nematode transthyretin-like family.</text>
</comment>
<name>A0A914PDD8_9BILA</name>
<dbReference type="GO" id="GO:0005576">
    <property type="term" value="C:extracellular region"/>
    <property type="evidence" value="ECO:0007669"/>
    <property type="project" value="UniProtKB-SubCell"/>
</dbReference>
<sequence length="145" mass="16464">MLRFFIFIFFGTIVGLTSAEMLAKTQSIAVKGIIKCDEEVPKNVKIQLWDVDRTDPDDLIIEGTLDENGEFFLEGSETEFTTIDPELRIIHKCGNDAVECFRQTIIDIPDEFISDGETPTKTYDTGNINLRVIPNTETSECYWSN</sequence>
<proteinExistence type="inferred from homology"/>
<accession>A0A914PDD8</accession>
<dbReference type="InterPro" id="IPR001534">
    <property type="entry name" value="Transthyretin-like"/>
</dbReference>